<comment type="subcellular location">
    <subcellularLocation>
        <location evidence="1">Membrane</location>
    </subcellularLocation>
</comment>
<dbReference type="GO" id="GO:0005506">
    <property type="term" value="F:iron ion binding"/>
    <property type="evidence" value="ECO:0007669"/>
    <property type="project" value="InterPro"/>
</dbReference>
<evidence type="ECO:0000256" key="10">
    <source>
        <dbReference type="ARBA" id="ARBA00023136"/>
    </source>
</evidence>
<dbReference type="Gene3D" id="1.10.630.10">
    <property type="entry name" value="Cytochrome P450"/>
    <property type="match status" value="1"/>
</dbReference>
<keyword evidence="13" id="KW-1185">Reference proteome</keyword>
<dbReference type="AlphaFoldDB" id="A0A443NPU7"/>
<sequence>MDGQEKSRAEENEIIKTVHVRSRSPSHFGPMLALSPSDPQIREPDGHVALHHSDSVPLKDPQNRHLPGDPHSGVEAHLARHDVTYEWAQGMVDLMVDSTLPLLKSWESIIERGGGIGDVRVDQDLRSFSADVISKACFGSSYRKGKEIFLRLRALQDFLSKPGLSIGVSSTKKNKEIWRLEREVELSIMKMIVERKEPWKRKGSVAGSGGVRREELWCGQSSEPVFGWTTARTSTLLAMNHNSSAATWALMLLALNPEWQARARDEIRLRCGAHLPNADSIRQMKTRHCVYTLQPHLCQEALQEMKFGDIHIPKGHQHLGAQFQNCIKIPAFGGQMPHEFNPARFANGIVGACKLPHVYIAIRPRAPHLFGPELCHDRTEGPALSCAV</sequence>
<comment type="caution">
    <text evidence="12">The sequence shown here is derived from an EMBL/GenBank/DDBJ whole genome shotgun (WGS) entry which is preliminary data.</text>
</comment>
<keyword evidence="10" id="KW-0472">Membrane</keyword>
<evidence type="ECO:0000256" key="9">
    <source>
        <dbReference type="ARBA" id="ARBA00023033"/>
    </source>
</evidence>
<dbReference type="PANTHER" id="PTHR24282:SF196">
    <property type="entry name" value="CYTOCHROME P450 714C2"/>
    <property type="match status" value="1"/>
</dbReference>
<dbReference type="SUPFAM" id="SSF48264">
    <property type="entry name" value="Cytochrome P450"/>
    <property type="match status" value="1"/>
</dbReference>
<dbReference type="InterPro" id="IPR001128">
    <property type="entry name" value="Cyt_P450"/>
</dbReference>
<reference evidence="12 13" key="1">
    <citation type="journal article" date="2019" name="Nat. Plants">
        <title>Stout camphor tree genome fills gaps in understanding of flowering plant genome evolution.</title>
        <authorList>
            <person name="Chaw S.M."/>
            <person name="Liu Y.C."/>
            <person name="Wu Y.W."/>
            <person name="Wang H.Y."/>
            <person name="Lin C.I."/>
            <person name="Wu C.S."/>
            <person name="Ke H.M."/>
            <person name="Chang L.Y."/>
            <person name="Hsu C.Y."/>
            <person name="Yang H.T."/>
            <person name="Sudianto E."/>
            <person name="Hsu M.H."/>
            <person name="Wu K.P."/>
            <person name="Wang L.N."/>
            <person name="Leebens-Mack J.H."/>
            <person name="Tsai I.J."/>
        </authorList>
    </citation>
    <scope>NUCLEOTIDE SEQUENCE [LARGE SCALE GENOMIC DNA]</scope>
    <source>
        <strain evidence="13">cv. Chaw 1501</strain>
        <tissue evidence="12">Young leaves</tissue>
    </source>
</reference>
<evidence type="ECO:0000256" key="8">
    <source>
        <dbReference type="ARBA" id="ARBA00023004"/>
    </source>
</evidence>
<dbReference type="PANTHER" id="PTHR24282">
    <property type="entry name" value="CYTOCHROME P450 FAMILY MEMBER"/>
    <property type="match status" value="1"/>
</dbReference>
<feature type="compositionally biased region" description="Basic and acidic residues" evidence="11">
    <location>
        <begin position="1"/>
        <end position="16"/>
    </location>
</feature>
<dbReference type="InterPro" id="IPR036396">
    <property type="entry name" value="Cyt_P450_sf"/>
</dbReference>
<dbReference type="Pfam" id="PF00067">
    <property type="entry name" value="p450"/>
    <property type="match status" value="1"/>
</dbReference>
<keyword evidence="8" id="KW-0408">Iron</keyword>
<evidence type="ECO:0000256" key="6">
    <source>
        <dbReference type="ARBA" id="ARBA00022989"/>
    </source>
</evidence>
<evidence type="ECO:0000313" key="13">
    <source>
        <dbReference type="Proteomes" id="UP000283530"/>
    </source>
</evidence>
<evidence type="ECO:0000256" key="1">
    <source>
        <dbReference type="ARBA" id="ARBA00004370"/>
    </source>
</evidence>
<keyword evidence="4" id="KW-0812">Transmembrane</keyword>
<dbReference type="GO" id="GO:0020037">
    <property type="term" value="F:heme binding"/>
    <property type="evidence" value="ECO:0007669"/>
    <property type="project" value="InterPro"/>
</dbReference>
<gene>
    <name evidence="12" type="ORF">CKAN_00918200</name>
</gene>
<evidence type="ECO:0000313" key="12">
    <source>
        <dbReference type="EMBL" id="RWR80539.1"/>
    </source>
</evidence>
<accession>A0A443NPU7</accession>
<protein>
    <submittedName>
        <fullName evidence="12">Cytochrome P450 714B3 isoform X1</fullName>
    </submittedName>
</protein>
<evidence type="ECO:0000256" key="7">
    <source>
        <dbReference type="ARBA" id="ARBA00023002"/>
    </source>
</evidence>
<comment type="similarity">
    <text evidence="2">Belongs to the cytochrome P450 family.</text>
</comment>
<dbReference type="EMBL" id="QPKB01000003">
    <property type="protein sequence ID" value="RWR80539.1"/>
    <property type="molecule type" value="Genomic_DNA"/>
</dbReference>
<evidence type="ECO:0000256" key="3">
    <source>
        <dbReference type="ARBA" id="ARBA00022617"/>
    </source>
</evidence>
<dbReference type="GO" id="GO:0016705">
    <property type="term" value="F:oxidoreductase activity, acting on paired donors, with incorporation or reduction of molecular oxygen"/>
    <property type="evidence" value="ECO:0007669"/>
    <property type="project" value="InterPro"/>
</dbReference>
<dbReference type="OrthoDB" id="1706229at2759"/>
<keyword evidence="7" id="KW-0560">Oxidoreductase</keyword>
<name>A0A443NPU7_9MAGN</name>
<dbReference type="GO" id="GO:0004497">
    <property type="term" value="F:monooxygenase activity"/>
    <property type="evidence" value="ECO:0007669"/>
    <property type="project" value="UniProtKB-KW"/>
</dbReference>
<keyword evidence="3" id="KW-0349">Heme</keyword>
<dbReference type="STRING" id="337451.A0A443NPU7"/>
<evidence type="ECO:0000256" key="5">
    <source>
        <dbReference type="ARBA" id="ARBA00022723"/>
    </source>
</evidence>
<dbReference type="InterPro" id="IPR050665">
    <property type="entry name" value="Cytochrome_P450_Monooxygen"/>
</dbReference>
<organism evidence="12 13">
    <name type="scientific">Cinnamomum micranthum f. kanehirae</name>
    <dbReference type="NCBI Taxonomy" id="337451"/>
    <lineage>
        <taxon>Eukaryota</taxon>
        <taxon>Viridiplantae</taxon>
        <taxon>Streptophyta</taxon>
        <taxon>Embryophyta</taxon>
        <taxon>Tracheophyta</taxon>
        <taxon>Spermatophyta</taxon>
        <taxon>Magnoliopsida</taxon>
        <taxon>Magnoliidae</taxon>
        <taxon>Laurales</taxon>
        <taxon>Lauraceae</taxon>
        <taxon>Cinnamomum</taxon>
    </lineage>
</organism>
<keyword evidence="5" id="KW-0479">Metal-binding</keyword>
<evidence type="ECO:0000256" key="11">
    <source>
        <dbReference type="SAM" id="MobiDB-lite"/>
    </source>
</evidence>
<proteinExistence type="inferred from homology"/>
<feature type="region of interest" description="Disordered" evidence="11">
    <location>
        <begin position="1"/>
        <end position="68"/>
    </location>
</feature>
<dbReference type="Proteomes" id="UP000283530">
    <property type="component" value="Unassembled WGS sequence"/>
</dbReference>
<keyword evidence="6" id="KW-1133">Transmembrane helix</keyword>
<dbReference type="GO" id="GO:0016020">
    <property type="term" value="C:membrane"/>
    <property type="evidence" value="ECO:0007669"/>
    <property type="project" value="UniProtKB-SubCell"/>
</dbReference>
<feature type="compositionally biased region" description="Basic and acidic residues" evidence="11">
    <location>
        <begin position="40"/>
        <end position="54"/>
    </location>
</feature>
<evidence type="ECO:0000256" key="4">
    <source>
        <dbReference type="ARBA" id="ARBA00022692"/>
    </source>
</evidence>
<evidence type="ECO:0000256" key="2">
    <source>
        <dbReference type="ARBA" id="ARBA00010617"/>
    </source>
</evidence>
<keyword evidence="9" id="KW-0503">Monooxygenase</keyword>